<accession>A0ABP0YT02</accession>
<evidence type="ECO:0000313" key="2">
    <source>
        <dbReference type="Proteomes" id="UP001642487"/>
    </source>
</evidence>
<proteinExistence type="predicted"/>
<keyword evidence="2" id="KW-1185">Reference proteome</keyword>
<gene>
    <name evidence="1" type="ORF">CITCOLO1_LOCUS15828</name>
</gene>
<sequence length="141" mass="15999">MRRVTPPLMERIEPSWIVANSRLVIDQGLAPLSLSRKNPGTSLCRAPFSSSIPTLFFISLFKLSIYPSFFPSISQPLEPQLQISQTLELIISSHLISFNLNLFTTSNIKIFFNRSFQVAEELQDIDEYSGHEGTYCKRLSS</sequence>
<dbReference type="EMBL" id="OZ021740">
    <property type="protein sequence ID" value="CAK9323638.1"/>
    <property type="molecule type" value="Genomic_DNA"/>
</dbReference>
<organism evidence="1 2">
    <name type="scientific">Citrullus colocynthis</name>
    <name type="common">colocynth</name>
    <dbReference type="NCBI Taxonomy" id="252529"/>
    <lineage>
        <taxon>Eukaryota</taxon>
        <taxon>Viridiplantae</taxon>
        <taxon>Streptophyta</taxon>
        <taxon>Embryophyta</taxon>
        <taxon>Tracheophyta</taxon>
        <taxon>Spermatophyta</taxon>
        <taxon>Magnoliopsida</taxon>
        <taxon>eudicotyledons</taxon>
        <taxon>Gunneridae</taxon>
        <taxon>Pentapetalae</taxon>
        <taxon>rosids</taxon>
        <taxon>fabids</taxon>
        <taxon>Cucurbitales</taxon>
        <taxon>Cucurbitaceae</taxon>
        <taxon>Benincaseae</taxon>
        <taxon>Citrullus</taxon>
    </lineage>
</organism>
<reference evidence="1 2" key="1">
    <citation type="submission" date="2024-03" db="EMBL/GenBank/DDBJ databases">
        <authorList>
            <person name="Gkanogiannis A."/>
            <person name="Becerra Lopez-Lavalle L."/>
        </authorList>
    </citation>
    <scope>NUCLEOTIDE SEQUENCE [LARGE SCALE GENOMIC DNA]</scope>
</reference>
<name>A0ABP0YT02_9ROSI</name>
<dbReference type="Proteomes" id="UP001642487">
    <property type="component" value="Chromosome 6"/>
</dbReference>
<evidence type="ECO:0000313" key="1">
    <source>
        <dbReference type="EMBL" id="CAK9323638.1"/>
    </source>
</evidence>
<protein>
    <submittedName>
        <fullName evidence="1">Uncharacterized protein</fullName>
    </submittedName>
</protein>